<dbReference type="SUPFAM" id="SSF56300">
    <property type="entry name" value="Metallo-dependent phosphatases"/>
    <property type="match status" value="1"/>
</dbReference>
<name>A4BH02_9GAMM</name>
<dbReference type="OrthoDB" id="9803927at2"/>
<dbReference type="InterPro" id="IPR006179">
    <property type="entry name" value="5_nucleotidase/apyrase"/>
</dbReference>
<dbReference type="PANTHER" id="PTHR11575:SF24">
    <property type="entry name" value="5'-NUCLEOTIDASE"/>
    <property type="match status" value="1"/>
</dbReference>
<dbReference type="GO" id="GO:0008253">
    <property type="term" value="F:5'-nucleotidase activity"/>
    <property type="evidence" value="ECO:0007669"/>
    <property type="project" value="TreeGrafter"/>
</dbReference>
<dbReference type="InterPro" id="IPR029052">
    <property type="entry name" value="Metallo-depent_PP-like"/>
</dbReference>
<protein>
    <submittedName>
        <fullName evidence="3">5'-nucleotidase/2',3'-cyclic phosphodiesterase and related esterase</fullName>
    </submittedName>
</protein>
<dbReference type="GO" id="GO:0030288">
    <property type="term" value="C:outer membrane-bounded periplasmic space"/>
    <property type="evidence" value="ECO:0007669"/>
    <property type="project" value="TreeGrafter"/>
</dbReference>
<dbReference type="GO" id="GO:0008768">
    <property type="term" value="F:UDP-sugar diphosphatase activity"/>
    <property type="evidence" value="ECO:0007669"/>
    <property type="project" value="TreeGrafter"/>
</dbReference>
<dbReference type="InterPro" id="IPR036907">
    <property type="entry name" value="5'-Nucleotdase_C_sf"/>
</dbReference>
<reference evidence="3 4" key="1">
    <citation type="submission" date="2006-02" db="EMBL/GenBank/DDBJ databases">
        <authorList>
            <person name="Pinhassi J."/>
            <person name="Pedros-Alio C."/>
            <person name="Ferriera S."/>
            <person name="Johnson J."/>
            <person name="Kravitz S."/>
            <person name="Halpern A."/>
            <person name="Remington K."/>
            <person name="Beeson K."/>
            <person name="Tran B."/>
            <person name="Rogers Y.-H."/>
            <person name="Friedman R."/>
            <person name="Venter J.C."/>
        </authorList>
    </citation>
    <scope>NUCLEOTIDE SEQUENCE [LARGE SCALE GENOMIC DNA]</scope>
    <source>
        <strain evidence="3 4">MED297</strain>
    </source>
</reference>
<dbReference type="PRINTS" id="PR01607">
    <property type="entry name" value="APYRASEFAMLY"/>
</dbReference>
<keyword evidence="4" id="KW-1185">Reference proteome</keyword>
<evidence type="ECO:0000313" key="4">
    <source>
        <dbReference type="Proteomes" id="UP000005953"/>
    </source>
</evidence>
<dbReference type="GO" id="GO:0009166">
    <property type="term" value="P:nucleotide catabolic process"/>
    <property type="evidence" value="ECO:0007669"/>
    <property type="project" value="InterPro"/>
</dbReference>
<organism evidence="3 4">
    <name type="scientific">Reinekea blandensis MED297</name>
    <dbReference type="NCBI Taxonomy" id="314283"/>
    <lineage>
        <taxon>Bacteria</taxon>
        <taxon>Pseudomonadati</taxon>
        <taxon>Pseudomonadota</taxon>
        <taxon>Gammaproteobacteria</taxon>
        <taxon>Oceanospirillales</taxon>
        <taxon>Saccharospirillaceae</taxon>
        <taxon>Reinekea</taxon>
    </lineage>
</organism>
<gene>
    <name evidence="3" type="ORF">MED297_03050</name>
</gene>
<keyword evidence="1" id="KW-0547">Nucleotide-binding</keyword>
<dbReference type="PANTHER" id="PTHR11575">
    <property type="entry name" value="5'-NUCLEOTIDASE-RELATED"/>
    <property type="match status" value="1"/>
</dbReference>
<evidence type="ECO:0000256" key="1">
    <source>
        <dbReference type="RuleBase" id="RU362119"/>
    </source>
</evidence>
<evidence type="ECO:0000259" key="2">
    <source>
        <dbReference type="Pfam" id="PF02872"/>
    </source>
</evidence>
<dbReference type="STRING" id="314283.MED297_03050"/>
<comment type="caution">
    <text evidence="3">The sequence shown here is derived from an EMBL/GenBank/DDBJ whole genome shotgun (WGS) entry which is preliminary data.</text>
</comment>
<dbReference type="AlphaFoldDB" id="A4BH02"/>
<feature type="domain" description="5'-Nucleotidase C-terminal" evidence="2">
    <location>
        <begin position="408"/>
        <end position="558"/>
    </location>
</feature>
<proteinExistence type="inferred from homology"/>
<comment type="similarity">
    <text evidence="1">Belongs to the 5'-nucleotidase family.</text>
</comment>
<accession>A4BH02</accession>
<dbReference type="SUPFAM" id="SSF55816">
    <property type="entry name" value="5'-nucleotidase (syn. UDP-sugar hydrolase), C-terminal domain"/>
    <property type="match status" value="1"/>
</dbReference>
<evidence type="ECO:0000313" key="3">
    <source>
        <dbReference type="EMBL" id="EAR08648.1"/>
    </source>
</evidence>
<dbReference type="PROSITE" id="PS51257">
    <property type="entry name" value="PROKAR_LIPOPROTEIN"/>
    <property type="match status" value="1"/>
</dbReference>
<dbReference type="EMBL" id="AAOE01000018">
    <property type="protein sequence ID" value="EAR08648.1"/>
    <property type="molecule type" value="Genomic_DNA"/>
</dbReference>
<sequence>MNKQLIFSTLLTSALLTACHPAPETTKPLSVTLLHVGDSLSNINAKEMELTVAGNRYLANVGGAARTIQALETLSEQNEHTLRFHSGNAITGNSYYTLFEGKADAEVTKLACYDAIGIGSHDFNAGEPALKEFLNGVDRGPCVTTYLGSNIEFKAGDSPLARIQKDDTVIPVILKMVEDEAVGILSINPSEKTQNSSSPLESTRFHDEVKTAQKLINQLHKSDVNKIVVLSQLGFERDLDLASALKGVDIILGAGSHTLMGNWTEISETSSLSYPTKTQDADGNPVCIAYAWNHYSAVGELHVNWDNLGVVSNCQGTLHVLVDAPHEIAGSNGEFSPISDFQQAMVVKSLQSKSRLIPVSEQEQTKNMIAHFNSQIERIESRVIATVQDNLCLERIPGEGRSKICSAAETRQHGSVITPLVAEAFMKAVKTSDAAIQNAGGVRTDISMGELTVGHAQNLLPFNNLIIELSMTGEEIKSVLEEAVAYSVDENGTTGGFPYAAGLRWDLDMSQPRGQRLSNLQINPQFTNTWQDIDPRETYRIATNNYIALGRDGYETFGKVVRDGRYQDTYIYYTQAFVDFARNQGTLKPMAPANRPVQSIKGL</sequence>
<dbReference type="Pfam" id="PF02872">
    <property type="entry name" value="5_nucleotid_C"/>
    <property type="match status" value="1"/>
</dbReference>
<dbReference type="HOGENOM" id="CLU_005854_7_1_6"/>
<keyword evidence="1" id="KW-0378">Hydrolase</keyword>
<dbReference type="InterPro" id="IPR008334">
    <property type="entry name" value="5'-Nucleotdase_C"/>
</dbReference>
<dbReference type="Gene3D" id="3.90.780.10">
    <property type="entry name" value="5'-Nucleotidase, C-terminal domain"/>
    <property type="match status" value="1"/>
</dbReference>
<dbReference type="Proteomes" id="UP000005953">
    <property type="component" value="Unassembled WGS sequence"/>
</dbReference>
<dbReference type="Gene3D" id="3.60.21.10">
    <property type="match status" value="1"/>
</dbReference>
<dbReference type="RefSeq" id="WP_008047274.1">
    <property type="nucleotide sequence ID" value="NZ_CH724153.1"/>
</dbReference>
<dbReference type="GO" id="GO:0000166">
    <property type="term" value="F:nucleotide binding"/>
    <property type="evidence" value="ECO:0007669"/>
    <property type="project" value="UniProtKB-KW"/>
</dbReference>